<reference evidence="6" key="1">
    <citation type="submission" date="2018-06" db="EMBL/GenBank/DDBJ databases">
        <authorList>
            <person name="Feng T."/>
            <person name="Jeon C.O."/>
        </authorList>
    </citation>
    <scope>NUCLEOTIDE SEQUENCE [LARGE SCALE GENOMIC DNA]</scope>
    <source>
        <strain evidence="6">S23</strain>
    </source>
</reference>
<dbReference type="SUPFAM" id="SSF54665">
    <property type="entry name" value="CO dehydrogenase molybdoprotein N-domain-like"/>
    <property type="match status" value="1"/>
</dbReference>
<dbReference type="InterPro" id="IPR036856">
    <property type="entry name" value="Ald_Oxase/Xan_DH_a/b_sf"/>
</dbReference>
<dbReference type="PANTHER" id="PTHR11908:SF132">
    <property type="entry name" value="ALDEHYDE OXIDASE 1-RELATED"/>
    <property type="match status" value="1"/>
</dbReference>
<evidence type="ECO:0000313" key="6">
    <source>
        <dbReference type="Proteomes" id="UP000255165"/>
    </source>
</evidence>
<name>A0A370NHV0_9BURK</name>
<dbReference type="InterPro" id="IPR016208">
    <property type="entry name" value="Ald_Oxase/xanthine_DH-like"/>
</dbReference>
<dbReference type="Proteomes" id="UP000255165">
    <property type="component" value="Unassembled WGS sequence"/>
</dbReference>
<dbReference type="AlphaFoldDB" id="A0A370NHV0"/>
<dbReference type="EMBL" id="QKWJ01000111">
    <property type="protein sequence ID" value="RDK05155.1"/>
    <property type="molecule type" value="Genomic_DNA"/>
</dbReference>
<dbReference type="GO" id="GO:0016491">
    <property type="term" value="F:oxidoreductase activity"/>
    <property type="evidence" value="ECO:0007669"/>
    <property type="project" value="UniProtKB-KW"/>
</dbReference>
<protein>
    <submittedName>
        <fullName evidence="5">Xanthine dehydrogenase family protein molybdopterin-binding subunit</fullName>
    </submittedName>
</protein>
<dbReference type="GO" id="GO:0005506">
    <property type="term" value="F:iron ion binding"/>
    <property type="evidence" value="ECO:0007669"/>
    <property type="project" value="InterPro"/>
</dbReference>
<feature type="domain" description="Aldehyde oxidase/xanthine dehydrogenase a/b hammerhead" evidence="4">
    <location>
        <begin position="27"/>
        <end position="141"/>
    </location>
</feature>
<dbReference type="Pfam" id="PF02738">
    <property type="entry name" value="MoCoBD_1"/>
    <property type="match status" value="1"/>
</dbReference>
<dbReference type="SUPFAM" id="SSF56003">
    <property type="entry name" value="Molybdenum cofactor-binding domain"/>
    <property type="match status" value="1"/>
</dbReference>
<feature type="region of interest" description="Disordered" evidence="3">
    <location>
        <begin position="1"/>
        <end position="24"/>
    </location>
</feature>
<dbReference type="Pfam" id="PF01315">
    <property type="entry name" value="Ald_Xan_dh_C"/>
    <property type="match status" value="1"/>
</dbReference>
<dbReference type="InterPro" id="IPR037165">
    <property type="entry name" value="AldOxase/xan_DH_Mopterin-bd_sf"/>
</dbReference>
<keyword evidence="1" id="KW-0500">Molybdenum</keyword>
<dbReference type="InterPro" id="IPR046867">
    <property type="entry name" value="AldOxase/xan_DH_MoCoBD2"/>
</dbReference>
<gene>
    <name evidence="5" type="ORF">DN412_38565</name>
</gene>
<comment type="caution">
    <text evidence="5">The sequence shown here is derived from an EMBL/GenBank/DDBJ whole genome shotgun (WGS) entry which is preliminary data.</text>
</comment>
<accession>A0A370NHV0</accession>
<keyword evidence="2" id="KW-0560">Oxidoreductase</keyword>
<sequence length="791" mass="85901">MSEAQNDSATKYIGKSVRRREDKRLMSGRGKFTDDHQFPGMVFAAFVRSPYAHARVRGIDTTQALALPGVIGVLTYADIEGKVGDIRPNWVVGNSKVPPHPPLAADRVRYAGEAVAMVVAQTREIAADAAELVTVDYEELATVVDAEAALAESAPQLHDNVPGNRIGTFRMKGGNYGDAVKQADRVVSIRLVNQRLIPSPLEPRALCANFDPIEERLTFIVPTQVPHMSRRWLAETLRWPEHRIRLVAPDIGGGFGAKMHFYAEEVLVAFASRHFGLPVSWTETRSENHVATTHGRAHTEYVEAPVTRDGKVLGIRLRSFANLGAYLSNMATGIPTINTANYITGNYQISSVDAEIHLVTTNTTPVDAYRGAGRPEAAYIIERLMDAVAGELDLDPVELRRRNLVRADQFPYQPHDGARGKWDSGDYEACLTKATELIDYQRWREEQATLRQQGRYIGIGVICYLELVGMGISPMLEKVGFDRGGWESAHVRVHSDGKVTLFSGSMTQGHGHATSFAQIVAEVLQLPMDDIDVVQGDTDRVLAGHGTFNSRSMPVGGSAAYMAASKILAKARRIAGLLLEAPEEEVHYANGQFTSAANPTVVTFAQVARMAYLAHKLPRDVEAGLDERVFYEPVALGAPNGCHAVVVEVDAQTGTVTILDYVAVDDVGVMINPMLCHGQMHGGIAQGIGQALFEEAKYDEAGQLLSGSLLDYGFPRIEQIPRMRTGFHVSAAPSNPLGVKGIGEAGCVGAPPAIVAAVCDALKPFGISHLDMPLTPPKVWRAIHETSRSAT</sequence>
<evidence type="ECO:0000259" key="4">
    <source>
        <dbReference type="SMART" id="SM01008"/>
    </source>
</evidence>
<dbReference type="SMART" id="SM01008">
    <property type="entry name" value="Ald_Xan_dh_C"/>
    <property type="match status" value="1"/>
</dbReference>
<dbReference type="PANTHER" id="PTHR11908">
    <property type="entry name" value="XANTHINE DEHYDROGENASE"/>
    <property type="match status" value="1"/>
</dbReference>
<evidence type="ECO:0000256" key="2">
    <source>
        <dbReference type="ARBA" id="ARBA00023002"/>
    </source>
</evidence>
<evidence type="ECO:0000256" key="1">
    <source>
        <dbReference type="ARBA" id="ARBA00022505"/>
    </source>
</evidence>
<evidence type="ECO:0000256" key="3">
    <source>
        <dbReference type="SAM" id="MobiDB-lite"/>
    </source>
</evidence>
<dbReference type="InterPro" id="IPR008274">
    <property type="entry name" value="AldOxase/xan_DH_MoCoBD1"/>
</dbReference>
<dbReference type="Gene3D" id="3.90.1170.50">
    <property type="entry name" value="Aldehyde oxidase/xanthine dehydrogenase, a/b hammerhead"/>
    <property type="match status" value="1"/>
</dbReference>
<dbReference type="InterPro" id="IPR000674">
    <property type="entry name" value="Ald_Oxase/Xan_DH_a/b"/>
</dbReference>
<dbReference type="RefSeq" id="WP_115216358.1">
    <property type="nucleotide sequence ID" value="NZ_QKWJ01000111.1"/>
</dbReference>
<proteinExistence type="predicted"/>
<organism evidence="5 6">
    <name type="scientific">Cupriavidus lacunae</name>
    <dbReference type="NCBI Taxonomy" id="2666307"/>
    <lineage>
        <taxon>Bacteria</taxon>
        <taxon>Pseudomonadati</taxon>
        <taxon>Pseudomonadota</taxon>
        <taxon>Betaproteobacteria</taxon>
        <taxon>Burkholderiales</taxon>
        <taxon>Burkholderiaceae</taxon>
        <taxon>Cupriavidus</taxon>
    </lineage>
</organism>
<dbReference type="Pfam" id="PF20256">
    <property type="entry name" value="MoCoBD_2"/>
    <property type="match status" value="1"/>
</dbReference>
<keyword evidence="6" id="KW-1185">Reference proteome</keyword>
<dbReference type="Gene3D" id="3.30.365.10">
    <property type="entry name" value="Aldehyde oxidase/xanthine dehydrogenase, molybdopterin binding domain"/>
    <property type="match status" value="4"/>
</dbReference>
<evidence type="ECO:0000313" key="5">
    <source>
        <dbReference type="EMBL" id="RDK05155.1"/>
    </source>
</evidence>